<dbReference type="PANTHER" id="PTHR30193">
    <property type="entry name" value="ABC TRANSPORTER PERMEASE PROTEIN"/>
    <property type="match status" value="1"/>
</dbReference>
<reference evidence="10 12" key="1">
    <citation type="submission" date="2023-10" db="EMBL/GenBank/DDBJ databases">
        <title>Whole Genome based description of the genera Actinobaculum and Actinotignum reveals a complex phylogenetic relationship within the species included in the genus Actinotignum.</title>
        <authorList>
            <person name="Jensen C.S."/>
            <person name="Dargis R."/>
            <person name="Kemp M."/>
            <person name="Christensen J.J."/>
        </authorList>
    </citation>
    <scope>NUCLEOTIDE SEQUENCE</scope>
    <source>
        <strain evidence="11 12">SLA_B089</strain>
        <strain evidence="10">SLA_B245</strain>
    </source>
</reference>
<keyword evidence="6 7" id="KW-0472">Membrane</keyword>
<comment type="caution">
    <text evidence="10">The sequence shown here is derived from an EMBL/GenBank/DDBJ whole genome shotgun (WGS) entry which is preliminary data.</text>
</comment>
<evidence type="ECO:0000256" key="8">
    <source>
        <dbReference type="SAM" id="MobiDB-lite"/>
    </source>
</evidence>
<evidence type="ECO:0000256" key="3">
    <source>
        <dbReference type="ARBA" id="ARBA00022475"/>
    </source>
</evidence>
<organism evidence="10 13">
    <name type="scientific">Actinotignum timonense</name>
    <dbReference type="NCBI Taxonomy" id="1870995"/>
    <lineage>
        <taxon>Bacteria</taxon>
        <taxon>Bacillati</taxon>
        <taxon>Actinomycetota</taxon>
        <taxon>Actinomycetes</taxon>
        <taxon>Actinomycetales</taxon>
        <taxon>Actinomycetaceae</taxon>
        <taxon>Actinotignum</taxon>
    </lineage>
</organism>
<keyword evidence="2 7" id="KW-0813">Transport</keyword>
<dbReference type="InterPro" id="IPR051393">
    <property type="entry name" value="ABC_transporter_permease"/>
</dbReference>
<dbReference type="InterPro" id="IPR000515">
    <property type="entry name" value="MetI-like"/>
</dbReference>
<evidence type="ECO:0000256" key="1">
    <source>
        <dbReference type="ARBA" id="ARBA00004651"/>
    </source>
</evidence>
<evidence type="ECO:0000313" key="10">
    <source>
        <dbReference type="EMBL" id="MDY5140735.1"/>
    </source>
</evidence>
<dbReference type="PROSITE" id="PS50928">
    <property type="entry name" value="ABC_TM1"/>
    <property type="match status" value="1"/>
</dbReference>
<evidence type="ECO:0000256" key="5">
    <source>
        <dbReference type="ARBA" id="ARBA00022989"/>
    </source>
</evidence>
<keyword evidence="4 7" id="KW-0812">Transmembrane</keyword>
<proteinExistence type="inferred from homology"/>
<dbReference type="CDD" id="cd06261">
    <property type="entry name" value="TM_PBP2"/>
    <property type="match status" value="1"/>
</dbReference>
<feature type="region of interest" description="Disordered" evidence="8">
    <location>
        <begin position="24"/>
        <end position="44"/>
    </location>
</feature>
<dbReference type="RefSeq" id="WP_234984396.1">
    <property type="nucleotide sequence ID" value="NZ_CAUPFC010000011.1"/>
</dbReference>
<evidence type="ECO:0000313" key="11">
    <source>
        <dbReference type="EMBL" id="MDY5146388.1"/>
    </source>
</evidence>
<dbReference type="AlphaFoldDB" id="A0AAW9HKA9"/>
<keyword evidence="3" id="KW-1003">Cell membrane</keyword>
<comment type="subcellular location">
    <subcellularLocation>
        <location evidence="1 7">Cell membrane</location>
        <topology evidence="1 7">Multi-pass membrane protein</topology>
    </subcellularLocation>
</comment>
<sequence>MKRKPAPAGMEAMMHTAAATAENGVVPARKKPRAQGTPRGSRFHRKGEGRAAVLFLAPAVIGFVVFYLIPIVRGIHMSFTDWNLLEDAKWVGWDNYARLLSDDTFLNSIKVTVIYVLVNISTQTILGLGIAFLMQKVSQSTLVRSVLLLPWLVPNVTIAAITLFILDPTVGLLNHLIGFIGVGPISFYGNPDIAIYTVALVNSWRNMGYTGLLLFAGMQTIPRMIYEAAETEGASTWQTFRHVTLPLLRPILVMVVVVSMIGSFQIFDTVSVATSGGPGNSTRVIYLYIYEKAFEQFDMGYASAMAVVLMLALVVITIIQLRLARSNESDMN</sequence>
<feature type="domain" description="ABC transmembrane type-1" evidence="9">
    <location>
        <begin position="109"/>
        <end position="320"/>
    </location>
</feature>
<feature type="transmembrane region" description="Helical" evidence="7">
    <location>
        <begin position="146"/>
        <end position="166"/>
    </location>
</feature>
<dbReference type="GeneID" id="92813740"/>
<dbReference type="PANTHER" id="PTHR30193:SF41">
    <property type="entry name" value="DIACETYLCHITOBIOSE UPTAKE SYSTEM PERMEASE PROTEIN NGCF"/>
    <property type="match status" value="1"/>
</dbReference>
<comment type="similarity">
    <text evidence="7">Belongs to the binding-protein-dependent transport system permease family.</text>
</comment>
<evidence type="ECO:0000313" key="12">
    <source>
        <dbReference type="Proteomes" id="UP001284901"/>
    </source>
</evidence>
<evidence type="ECO:0000256" key="4">
    <source>
        <dbReference type="ARBA" id="ARBA00022692"/>
    </source>
</evidence>
<feature type="transmembrane region" description="Helical" evidence="7">
    <location>
        <begin position="51"/>
        <end position="72"/>
    </location>
</feature>
<evidence type="ECO:0000256" key="7">
    <source>
        <dbReference type="RuleBase" id="RU363032"/>
    </source>
</evidence>
<evidence type="ECO:0000256" key="2">
    <source>
        <dbReference type="ARBA" id="ARBA00022448"/>
    </source>
</evidence>
<dbReference type="Proteomes" id="UP001288320">
    <property type="component" value="Unassembled WGS sequence"/>
</dbReference>
<dbReference type="EMBL" id="JAWNFY010000011">
    <property type="protein sequence ID" value="MDY5146388.1"/>
    <property type="molecule type" value="Genomic_DNA"/>
</dbReference>
<evidence type="ECO:0000313" key="13">
    <source>
        <dbReference type="Proteomes" id="UP001288320"/>
    </source>
</evidence>
<dbReference type="SUPFAM" id="SSF161098">
    <property type="entry name" value="MetI-like"/>
    <property type="match status" value="1"/>
</dbReference>
<dbReference type="Gene3D" id="1.10.3720.10">
    <property type="entry name" value="MetI-like"/>
    <property type="match status" value="1"/>
</dbReference>
<protein>
    <submittedName>
        <fullName evidence="10">Sugar ABC transporter permease</fullName>
    </submittedName>
</protein>
<evidence type="ECO:0000256" key="6">
    <source>
        <dbReference type="ARBA" id="ARBA00023136"/>
    </source>
</evidence>
<feature type="transmembrane region" description="Helical" evidence="7">
    <location>
        <begin position="301"/>
        <end position="321"/>
    </location>
</feature>
<accession>A0AAW9HKA9</accession>
<dbReference type="Proteomes" id="UP001284901">
    <property type="component" value="Unassembled WGS sequence"/>
</dbReference>
<keyword evidence="12" id="KW-1185">Reference proteome</keyword>
<feature type="transmembrane region" description="Helical" evidence="7">
    <location>
        <begin position="113"/>
        <end position="134"/>
    </location>
</feature>
<dbReference type="EMBL" id="JAWNFV010000009">
    <property type="protein sequence ID" value="MDY5140735.1"/>
    <property type="molecule type" value="Genomic_DNA"/>
</dbReference>
<name>A0AAW9HKA9_9ACTO</name>
<dbReference type="GO" id="GO:0055085">
    <property type="term" value="P:transmembrane transport"/>
    <property type="evidence" value="ECO:0007669"/>
    <property type="project" value="InterPro"/>
</dbReference>
<feature type="transmembrane region" description="Helical" evidence="7">
    <location>
        <begin position="247"/>
        <end position="267"/>
    </location>
</feature>
<dbReference type="Pfam" id="PF00528">
    <property type="entry name" value="BPD_transp_1"/>
    <property type="match status" value="1"/>
</dbReference>
<dbReference type="GO" id="GO:0005886">
    <property type="term" value="C:plasma membrane"/>
    <property type="evidence" value="ECO:0007669"/>
    <property type="project" value="UniProtKB-SubCell"/>
</dbReference>
<evidence type="ECO:0000259" key="9">
    <source>
        <dbReference type="PROSITE" id="PS50928"/>
    </source>
</evidence>
<dbReference type="InterPro" id="IPR035906">
    <property type="entry name" value="MetI-like_sf"/>
</dbReference>
<keyword evidence="5 7" id="KW-1133">Transmembrane helix</keyword>
<gene>
    <name evidence="10" type="ORF">R6G74_05330</name>
    <name evidence="11" type="ORF">R6P33_05035</name>
</gene>